<feature type="region of interest" description="Disordered" evidence="9">
    <location>
        <begin position="41"/>
        <end position="126"/>
    </location>
</feature>
<dbReference type="PANTHER" id="PTHR43579">
    <property type="match status" value="1"/>
</dbReference>
<name>A0A542ZHI7_9MICO</name>
<dbReference type="GO" id="GO:0005576">
    <property type="term" value="C:extracellular region"/>
    <property type="evidence" value="ECO:0007669"/>
    <property type="project" value="UniProtKB-SubCell"/>
</dbReference>
<dbReference type="Gene3D" id="3.10.170.10">
    <property type="match status" value="1"/>
</dbReference>
<evidence type="ECO:0000313" key="13">
    <source>
        <dbReference type="Proteomes" id="UP000319514"/>
    </source>
</evidence>
<feature type="domain" description="Peptidase M4 C-terminal" evidence="11">
    <location>
        <begin position="212"/>
        <end position="385"/>
    </location>
</feature>
<comment type="similarity">
    <text evidence="1 8">Belongs to the peptidase M4 family.</text>
</comment>
<keyword evidence="4 8" id="KW-0378">Hydrolase</keyword>
<dbReference type="Pfam" id="PF02868">
    <property type="entry name" value="Peptidase_M4_C"/>
    <property type="match status" value="1"/>
</dbReference>
<comment type="caution">
    <text evidence="12">The sequence shown here is derived from an EMBL/GenBank/DDBJ whole genome shotgun (WGS) entry which is preliminary data.</text>
</comment>
<feature type="domain" description="Peptidase M4" evidence="10">
    <location>
        <begin position="126"/>
        <end position="209"/>
    </location>
</feature>
<evidence type="ECO:0000256" key="8">
    <source>
        <dbReference type="RuleBase" id="RU366073"/>
    </source>
</evidence>
<keyword evidence="3" id="KW-0479">Metal-binding</keyword>
<keyword evidence="2 8" id="KW-0645">Protease</keyword>
<dbReference type="Proteomes" id="UP000319514">
    <property type="component" value="Unassembled WGS sequence"/>
</dbReference>
<dbReference type="InterPro" id="IPR052759">
    <property type="entry name" value="Metalloprotease_M4"/>
</dbReference>
<keyword evidence="6 8" id="KW-0482">Metalloprotease</keyword>
<dbReference type="RefSeq" id="WP_141787793.1">
    <property type="nucleotide sequence ID" value="NZ_BAAAKX010000004.1"/>
</dbReference>
<evidence type="ECO:0000256" key="1">
    <source>
        <dbReference type="ARBA" id="ARBA00009388"/>
    </source>
</evidence>
<feature type="active site" description="Proton donor" evidence="7">
    <location>
        <position position="307"/>
    </location>
</feature>
<dbReference type="PRINTS" id="PR00730">
    <property type="entry name" value="THERMOLYSIN"/>
</dbReference>
<sequence>MGNSHAPHPVCSILPPYLVERLTRHDDPAVAEAAQRTLRLDREVRGRRETRAARVGSGRRASSQPATGAEQGIIPPYLRHAPAPGTQPAEAATAGGGPKRQVDDAKHGTTLPGTPVRHEGEPPVADASANEAYDGLGATWQLYWTAYQRDSLDGAGLPLVASVHYDTGFDNAFWDGEQMVFGDGDGTWFRSFTDCIDVIGHELTHGVTQFTAGLTYVGQSGALNESVSDVFGSLVKQMSLGQTAEQADWLIGQGLFTPQVKGVALRSMKAPGTAYNDPHLGQDPQPATMDGYVDLPHDDQHDNGGVHTNSGIANHAFYLAATAVGGHAWEGAGQVWYDVLTGSGLPKDVDFHGFATATVEAAGKRFGADSREAAAVQDAWTQVKVL</sequence>
<dbReference type="GO" id="GO:0006508">
    <property type="term" value="P:proteolysis"/>
    <property type="evidence" value="ECO:0007669"/>
    <property type="project" value="UniProtKB-KW"/>
</dbReference>
<evidence type="ECO:0000259" key="10">
    <source>
        <dbReference type="Pfam" id="PF01447"/>
    </source>
</evidence>
<evidence type="ECO:0000256" key="2">
    <source>
        <dbReference type="ARBA" id="ARBA00022670"/>
    </source>
</evidence>
<dbReference type="InterPro" id="IPR023612">
    <property type="entry name" value="Peptidase_M4"/>
</dbReference>
<protein>
    <recommendedName>
        <fullName evidence="8">Neutral metalloproteinase</fullName>
        <ecNumber evidence="8">3.4.24.-</ecNumber>
    </recommendedName>
</protein>
<dbReference type="GO" id="GO:0004222">
    <property type="term" value="F:metalloendopeptidase activity"/>
    <property type="evidence" value="ECO:0007669"/>
    <property type="project" value="UniProtKB-UniRule"/>
</dbReference>
<dbReference type="OrthoDB" id="291295at2"/>
<feature type="active site" evidence="7">
    <location>
        <position position="202"/>
    </location>
</feature>
<dbReference type="AlphaFoldDB" id="A0A542ZHI7"/>
<evidence type="ECO:0000313" key="12">
    <source>
        <dbReference type="EMBL" id="TQL59823.1"/>
    </source>
</evidence>
<dbReference type="InterPro" id="IPR013856">
    <property type="entry name" value="Peptidase_M4_domain"/>
</dbReference>
<keyword evidence="5 8" id="KW-0862">Zinc</keyword>
<feature type="compositionally biased region" description="Low complexity" evidence="9">
    <location>
        <begin position="53"/>
        <end position="63"/>
    </location>
</feature>
<dbReference type="Pfam" id="PF01447">
    <property type="entry name" value="Peptidase_M4"/>
    <property type="match status" value="1"/>
</dbReference>
<gene>
    <name evidence="12" type="ORF">FB474_1189</name>
</gene>
<dbReference type="EC" id="3.4.24.-" evidence="8"/>
<organism evidence="12 13">
    <name type="scientific">Oryzihumus leptocrescens</name>
    <dbReference type="NCBI Taxonomy" id="297536"/>
    <lineage>
        <taxon>Bacteria</taxon>
        <taxon>Bacillati</taxon>
        <taxon>Actinomycetota</taxon>
        <taxon>Actinomycetes</taxon>
        <taxon>Micrococcales</taxon>
        <taxon>Intrasporangiaceae</taxon>
        <taxon>Oryzihumus</taxon>
    </lineage>
</organism>
<evidence type="ECO:0000256" key="6">
    <source>
        <dbReference type="ARBA" id="ARBA00023049"/>
    </source>
</evidence>
<comment type="cofactor">
    <cofactor evidence="8">
        <name>Zn(2+)</name>
        <dbReference type="ChEBI" id="CHEBI:29105"/>
    </cofactor>
</comment>
<evidence type="ECO:0000256" key="4">
    <source>
        <dbReference type="ARBA" id="ARBA00022801"/>
    </source>
</evidence>
<feature type="compositionally biased region" description="Basic and acidic residues" evidence="9">
    <location>
        <begin position="41"/>
        <end position="52"/>
    </location>
</feature>
<accession>A0A542ZHI7</accession>
<keyword evidence="13" id="KW-1185">Reference proteome</keyword>
<dbReference type="InterPro" id="IPR027268">
    <property type="entry name" value="Peptidase_M4/M1_CTD_sf"/>
</dbReference>
<dbReference type="GO" id="GO:0046872">
    <property type="term" value="F:metal ion binding"/>
    <property type="evidence" value="ECO:0007669"/>
    <property type="project" value="UniProtKB-UniRule"/>
</dbReference>
<keyword evidence="8" id="KW-0964">Secreted</keyword>
<evidence type="ECO:0000256" key="7">
    <source>
        <dbReference type="PIRSR" id="PIRSR623612-1"/>
    </source>
</evidence>
<dbReference type="EMBL" id="VFOQ01000001">
    <property type="protein sequence ID" value="TQL59823.1"/>
    <property type="molecule type" value="Genomic_DNA"/>
</dbReference>
<evidence type="ECO:0000259" key="11">
    <source>
        <dbReference type="Pfam" id="PF02868"/>
    </source>
</evidence>
<evidence type="ECO:0000256" key="5">
    <source>
        <dbReference type="ARBA" id="ARBA00022833"/>
    </source>
</evidence>
<dbReference type="CDD" id="cd09597">
    <property type="entry name" value="M4_TLP"/>
    <property type="match status" value="1"/>
</dbReference>
<evidence type="ECO:0000256" key="3">
    <source>
        <dbReference type="ARBA" id="ARBA00022723"/>
    </source>
</evidence>
<reference evidence="12 13" key="1">
    <citation type="submission" date="2019-06" db="EMBL/GenBank/DDBJ databases">
        <title>Sequencing the genomes of 1000 actinobacteria strains.</title>
        <authorList>
            <person name="Klenk H.-P."/>
        </authorList>
    </citation>
    <scope>NUCLEOTIDE SEQUENCE [LARGE SCALE GENOMIC DNA]</scope>
    <source>
        <strain evidence="12 13">DSM 18082</strain>
    </source>
</reference>
<dbReference type="SUPFAM" id="SSF55486">
    <property type="entry name" value="Metalloproteases ('zincins'), catalytic domain"/>
    <property type="match status" value="1"/>
</dbReference>
<comment type="function">
    <text evidence="8">Extracellular zinc metalloprotease.</text>
</comment>
<proteinExistence type="inferred from homology"/>
<evidence type="ECO:0000256" key="9">
    <source>
        <dbReference type="SAM" id="MobiDB-lite"/>
    </source>
</evidence>
<dbReference type="PANTHER" id="PTHR43579:SF1">
    <property type="entry name" value="NEUTRAL METALLOPROTEINASE"/>
    <property type="match status" value="1"/>
</dbReference>
<dbReference type="Gene3D" id="1.10.390.10">
    <property type="entry name" value="Neutral Protease Domain 2"/>
    <property type="match status" value="1"/>
</dbReference>
<dbReference type="InterPro" id="IPR001570">
    <property type="entry name" value="Peptidase_M4_C_domain"/>
</dbReference>
<comment type="subcellular location">
    <subcellularLocation>
        <location evidence="8">Secreted</location>
    </subcellularLocation>
</comment>